<dbReference type="SMART" id="SM00382">
    <property type="entry name" value="AAA"/>
    <property type="match status" value="1"/>
</dbReference>
<dbReference type="InterPro" id="IPR003439">
    <property type="entry name" value="ABC_transporter-like_ATP-bd"/>
</dbReference>
<dbReference type="SUPFAM" id="SSF52540">
    <property type="entry name" value="P-loop containing nucleoside triphosphate hydrolases"/>
    <property type="match status" value="1"/>
</dbReference>
<evidence type="ECO:0000256" key="3">
    <source>
        <dbReference type="ARBA" id="ARBA00022840"/>
    </source>
</evidence>
<dbReference type="InterPro" id="IPR027417">
    <property type="entry name" value="P-loop_NTPase"/>
</dbReference>
<dbReference type="GO" id="GO:0098796">
    <property type="term" value="C:membrane protein complex"/>
    <property type="evidence" value="ECO:0007669"/>
    <property type="project" value="UniProtKB-ARBA"/>
</dbReference>
<comment type="caution">
    <text evidence="5">The sequence shown here is derived from an EMBL/GenBank/DDBJ whole genome shotgun (WGS) entry which is preliminary data.</text>
</comment>
<keyword evidence="3" id="KW-0067">ATP-binding</keyword>
<dbReference type="PROSITE" id="PS00211">
    <property type="entry name" value="ABC_TRANSPORTER_1"/>
    <property type="match status" value="1"/>
</dbReference>
<keyword evidence="1" id="KW-0813">Transport</keyword>
<keyword evidence="2" id="KW-0547">Nucleotide-binding</keyword>
<gene>
    <name evidence="5" type="ORF">S12H4_14156</name>
</gene>
<evidence type="ECO:0000256" key="2">
    <source>
        <dbReference type="ARBA" id="ARBA00022741"/>
    </source>
</evidence>
<evidence type="ECO:0000259" key="4">
    <source>
        <dbReference type="PROSITE" id="PS50893"/>
    </source>
</evidence>
<dbReference type="GO" id="GO:0022857">
    <property type="term" value="F:transmembrane transporter activity"/>
    <property type="evidence" value="ECO:0007669"/>
    <property type="project" value="TreeGrafter"/>
</dbReference>
<proteinExistence type="predicted"/>
<dbReference type="Gene3D" id="3.40.50.300">
    <property type="entry name" value="P-loop containing nucleotide triphosphate hydrolases"/>
    <property type="match status" value="1"/>
</dbReference>
<accession>X1SXR0</accession>
<dbReference type="InterPro" id="IPR015854">
    <property type="entry name" value="ABC_transpr_LolD-like"/>
</dbReference>
<evidence type="ECO:0000313" key="5">
    <source>
        <dbReference type="EMBL" id="GAI80115.1"/>
    </source>
</evidence>
<dbReference type="Pfam" id="PF00005">
    <property type="entry name" value="ABC_tran"/>
    <property type="match status" value="1"/>
</dbReference>
<protein>
    <recommendedName>
        <fullName evidence="4">ABC transporter domain-containing protein</fullName>
    </recommendedName>
</protein>
<dbReference type="EMBL" id="BARW01006741">
    <property type="protein sequence ID" value="GAI80115.1"/>
    <property type="molecule type" value="Genomic_DNA"/>
</dbReference>
<evidence type="ECO:0000256" key="1">
    <source>
        <dbReference type="ARBA" id="ARBA00022448"/>
    </source>
</evidence>
<dbReference type="InterPro" id="IPR017911">
    <property type="entry name" value="MacB-like_ATP-bd"/>
</dbReference>
<feature type="domain" description="ABC transporter" evidence="4">
    <location>
        <begin position="2"/>
        <end position="240"/>
    </location>
</feature>
<dbReference type="PANTHER" id="PTHR24220:SF86">
    <property type="entry name" value="ABC TRANSPORTER ABCH.1"/>
    <property type="match status" value="1"/>
</dbReference>
<dbReference type="CDD" id="cd03255">
    <property type="entry name" value="ABC_MJ0796_LolCDE_FtsE"/>
    <property type="match status" value="1"/>
</dbReference>
<dbReference type="GO" id="GO:0005524">
    <property type="term" value="F:ATP binding"/>
    <property type="evidence" value="ECO:0007669"/>
    <property type="project" value="UniProtKB-KW"/>
</dbReference>
<name>X1SXR0_9ZZZZ</name>
<dbReference type="InterPro" id="IPR017871">
    <property type="entry name" value="ABC_transporter-like_CS"/>
</dbReference>
<dbReference type="InterPro" id="IPR003593">
    <property type="entry name" value="AAA+_ATPase"/>
</dbReference>
<dbReference type="PROSITE" id="PS50893">
    <property type="entry name" value="ABC_TRANSPORTER_2"/>
    <property type="match status" value="1"/>
</dbReference>
<dbReference type="FunFam" id="3.40.50.300:FF:000032">
    <property type="entry name" value="Export ABC transporter ATP-binding protein"/>
    <property type="match status" value="1"/>
</dbReference>
<reference evidence="5" key="1">
    <citation type="journal article" date="2014" name="Front. Microbiol.">
        <title>High frequency of phylogenetically diverse reductive dehalogenase-homologous genes in deep subseafloor sedimentary metagenomes.</title>
        <authorList>
            <person name="Kawai M."/>
            <person name="Futagami T."/>
            <person name="Toyoda A."/>
            <person name="Takaki Y."/>
            <person name="Nishi S."/>
            <person name="Hori S."/>
            <person name="Arai W."/>
            <person name="Tsubouchi T."/>
            <person name="Morono Y."/>
            <person name="Uchiyama I."/>
            <person name="Ito T."/>
            <person name="Fujiyama A."/>
            <person name="Inagaki F."/>
            <person name="Takami H."/>
        </authorList>
    </citation>
    <scope>NUCLEOTIDE SEQUENCE</scope>
    <source>
        <strain evidence="5">Expedition CK06-06</strain>
    </source>
</reference>
<dbReference type="PANTHER" id="PTHR24220">
    <property type="entry name" value="IMPORT ATP-BINDING PROTEIN"/>
    <property type="match status" value="1"/>
</dbReference>
<dbReference type="GO" id="GO:0005886">
    <property type="term" value="C:plasma membrane"/>
    <property type="evidence" value="ECO:0007669"/>
    <property type="project" value="TreeGrafter"/>
</dbReference>
<organism evidence="5">
    <name type="scientific">marine sediment metagenome</name>
    <dbReference type="NCBI Taxonomy" id="412755"/>
    <lineage>
        <taxon>unclassified sequences</taxon>
        <taxon>metagenomes</taxon>
        <taxon>ecological metagenomes</taxon>
    </lineage>
</organism>
<dbReference type="AlphaFoldDB" id="X1SXR0"/>
<sequence length="241" mass="27179">MIELTNVKKIYQMGKVEVRALNGITISIKEGEFLSIMGPSGSGKSTLMHIIGCLDKPTEGEYFLDGKDVTTLDDDELSRIRSKCMGFVFQTFNLIPRETCLYNVELPLVYAGMHSKERRKRVIEVLSEVDLSDRIKHRPSELSGGERQRVAIARALVNYPMVILADEPTGNIDTKTGVEIMKLFTALNKKGKTVIVVTHEREVADFTERIVHIRDGLIVKDEDNGKNEIALQKSRKKRSSR</sequence>
<dbReference type="GO" id="GO:0016887">
    <property type="term" value="F:ATP hydrolysis activity"/>
    <property type="evidence" value="ECO:0007669"/>
    <property type="project" value="InterPro"/>
</dbReference>